<dbReference type="InterPro" id="IPR012901">
    <property type="entry name" value="CARME"/>
</dbReference>
<reference evidence="7" key="1">
    <citation type="journal article" date="2023" name="Commun. Biol.">
        <title>Genome analysis of Parmales, the sister group of diatoms, reveals the evolutionary specialization of diatoms from phago-mixotrophs to photoautotrophs.</title>
        <authorList>
            <person name="Ban H."/>
            <person name="Sato S."/>
            <person name="Yoshikawa S."/>
            <person name="Yamada K."/>
            <person name="Nakamura Y."/>
            <person name="Ichinomiya M."/>
            <person name="Sato N."/>
            <person name="Blanc-Mathieu R."/>
            <person name="Endo H."/>
            <person name="Kuwata A."/>
            <person name="Ogata H."/>
        </authorList>
    </citation>
    <scope>NUCLEOTIDE SEQUENCE [LARGE SCALE GENOMIC DNA]</scope>
    <source>
        <strain evidence="7">NIES 3701</strain>
    </source>
</reference>
<evidence type="ECO:0000256" key="5">
    <source>
        <dbReference type="ARBA" id="ARBA00022691"/>
    </source>
</evidence>
<evidence type="ECO:0000256" key="2">
    <source>
        <dbReference type="ARBA" id="ARBA00012003"/>
    </source>
</evidence>
<evidence type="ECO:0000256" key="1">
    <source>
        <dbReference type="ARBA" id="ARBA00010086"/>
    </source>
</evidence>
<dbReference type="OrthoDB" id="978at2759"/>
<keyword evidence="7" id="KW-1185">Reference proteome</keyword>
<name>A0A9W6ZNQ9_9STRA</name>
<accession>A0A9W6ZNQ9</accession>
<dbReference type="Gene3D" id="3.40.50.150">
    <property type="entry name" value="Vaccinia Virus protein VP39"/>
    <property type="match status" value="2"/>
</dbReference>
<evidence type="ECO:0000256" key="3">
    <source>
        <dbReference type="ARBA" id="ARBA00022603"/>
    </source>
</evidence>
<protein>
    <recommendedName>
        <fullName evidence="2">carnosine N-methyltransferase</fullName>
        <ecNumber evidence="2">2.1.1.22</ecNumber>
    </recommendedName>
</protein>
<dbReference type="AlphaFoldDB" id="A0A9W6ZNQ9"/>
<evidence type="ECO:0000313" key="7">
    <source>
        <dbReference type="Proteomes" id="UP001165085"/>
    </source>
</evidence>
<dbReference type="EC" id="2.1.1.22" evidence="2"/>
<keyword evidence="5" id="KW-0949">S-adenosyl-L-methionine</keyword>
<gene>
    <name evidence="6" type="ORF">TrST_g6846</name>
</gene>
<keyword evidence="3" id="KW-0489">Methyltransferase</keyword>
<comment type="similarity">
    <text evidence="1">Belongs to the carnosine N-methyltransferase family.</text>
</comment>
<evidence type="ECO:0000313" key="6">
    <source>
        <dbReference type="EMBL" id="GMH53580.1"/>
    </source>
</evidence>
<proteinExistence type="inferred from homology"/>
<dbReference type="GO" id="GO:0030735">
    <property type="term" value="F:carnosine N-methyltransferase activity"/>
    <property type="evidence" value="ECO:0007669"/>
    <property type="project" value="UniProtKB-EC"/>
</dbReference>
<dbReference type="EMBL" id="BRXY01000020">
    <property type="protein sequence ID" value="GMH53580.1"/>
    <property type="molecule type" value="Genomic_DNA"/>
</dbReference>
<dbReference type="SUPFAM" id="SSF53335">
    <property type="entry name" value="S-adenosyl-L-methionine-dependent methyltransferases"/>
    <property type="match status" value="1"/>
</dbReference>
<comment type="caution">
    <text evidence="6">The sequence shown here is derived from an EMBL/GenBank/DDBJ whole genome shotgun (WGS) entry which is preliminary data.</text>
</comment>
<sequence>MSGLSEREEQQLEQQHMMRVCNSFAQYAFFQQALRKSLRKRLDGLPDSSKKFLPEGLISSSADAIGREKDSREAEARNQHFLDQILSHIPQPTSTDHAVYKQQANYAYESNDDISKVQSVLKSCVRDWTAEGAEERAQCYDPVIAGTQKWVEPGGKVLVPGSGLGRLALELASRGYAVQGNDFSIHMLMASDFILNACGTGEHDSFEISPYLGTTLNSNRVSDAARKFVVPDVDPKELLFGSTSGDQQGPDFSMAAGEFLDCYNKPEEKGLWSCVASCFFLDTAPDIVAYFTCIWNMLKPGGSLINLGPLLFHWSGPNMRPDETKIGQYSRLRDNRYLESVDFCWEDVREILIKVGFKIEDEQTGLDCTYTRDSESFMYTSYKCVYFVAVKPKADVEGEK</sequence>
<dbReference type="GO" id="GO:0032259">
    <property type="term" value="P:methylation"/>
    <property type="evidence" value="ECO:0007669"/>
    <property type="project" value="UniProtKB-KW"/>
</dbReference>
<dbReference type="PANTHER" id="PTHR12303:SF6">
    <property type="entry name" value="CARNOSINE N-METHYLTRANSFERASE"/>
    <property type="match status" value="1"/>
</dbReference>
<keyword evidence="4" id="KW-0808">Transferase</keyword>
<evidence type="ECO:0000256" key="4">
    <source>
        <dbReference type="ARBA" id="ARBA00022679"/>
    </source>
</evidence>
<dbReference type="Pfam" id="PF07942">
    <property type="entry name" value="CARME"/>
    <property type="match status" value="1"/>
</dbReference>
<dbReference type="InterPro" id="IPR029063">
    <property type="entry name" value="SAM-dependent_MTases_sf"/>
</dbReference>
<organism evidence="6 7">
    <name type="scientific">Triparma strigata</name>
    <dbReference type="NCBI Taxonomy" id="1606541"/>
    <lineage>
        <taxon>Eukaryota</taxon>
        <taxon>Sar</taxon>
        <taxon>Stramenopiles</taxon>
        <taxon>Ochrophyta</taxon>
        <taxon>Bolidophyceae</taxon>
        <taxon>Parmales</taxon>
        <taxon>Triparmaceae</taxon>
        <taxon>Triparma</taxon>
    </lineage>
</organism>
<dbReference type="Proteomes" id="UP001165085">
    <property type="component" value="Unassembled WGS sequence"/>
</dbReference>
<dbReference type="SMART" id="SM01296">
    <property type="entry name" value="N2227"/>
    <property type="match status" value="1"/>
</dbReference>
<dbReference type="PANTHER" id="PTHR12303">
    <property type="entry name" value="CARNOSINE N-METHYLTRANSFERASE"/>
    <property type="match status" value="1"/>
</dbReference>